<keyword evidence="1" id="KW-0812">Transmembrane</keyword>
<sequence length="470" mass="55666">MLSNLTKFIIKTRMKSPRYIFYLILLIFSFFVNILYFRYNFQRPYILGYLVIVLISTFIIIPLFLSGNIIIQSDNDFLLNIPLKKKDLFKSYFFFSSIKYSIVFIIFLYLIGLALNSYKIIIGIFDALLLYLISIGLSYISSYMIHKKYPLILFIIYLFSPLIYNYKFNINSVFFGNIIYGSASSIVIFIIIFYYIFSRSYKLDFLMYEKPSEKTYKSRNLRGKPLNVIYKLNTIYSNTVYLFGISKKRYHFSRNIYFWLIIYAGLGTGYFMLNYIFDFTGIPRFELFLYTWELTFYPLIFRIATPWASERAWLSFSVMNPCRYIRHYMISRSLAIPMMMSPLILSMGLVYSFHPDNFNLMLLIYSLTIPASMMLAGIYISGISYPFQALDLSSYPNSSLVMNNFRKALTPMIIVSIPFIFPFIIIFTSSDLIYFAFYLYSVLLILYDFYILSGKKMIEIKNNMEFINFI</sequence>
<feature type="transmembrane region" description="Helical" evidence="1">
    <location>
        <begin position="256"/>
        <end position="277"/>
    </location>
</feature>
<dbReference type="OrthoDB" id="43974at2157"/>
<feature type="transmembrane region" description="Helical" evidence="1">
    <location>
        <begin position="20"/>
        <end position="39"/>
    </location>
</feature>
<evidence type="ECO:0000313" key="3">
    <source>
        <dbReference type="Proteomes" id="UP000050320"/>
    </source>
</evidence>
<evidence type="ECO:0000313" key="2">
    <source>
        <dbReference type="EMBL" id="KQB34670.1"/>
    </source>
</evidence>
<dbReference type="RefSeq" id="WP_055032508.1">
    <property type="nucleotide sequence ID" value="NZ_LKBG01000226.1"/>
</dbReference>
<feature type="transmembrane region" description="Helical" evidence="1">
    <location>
        <begin position="408"/>
        <end position="427"/>
    </location>
</feature>
<keyword evidence="1" id="KW-0472">Membrane</keyword>
<feature type="transmembrane region" description="Helical" evidence="1">
    <location>
        <begin position="120"/>
        <end position="140"/>
    </location>
</feature>
<feature type="transmembrane region" description="Helical" evidence="1">
    <location>
        <begin position="178"/>
        <end position="197"/>
    </location>
</feature>
<name>A0A0Q0RHC6_9ARCH</name>
<keyword evidence="1" id="KW-1133">Transmembrane helix</keyword>
<feature type="transmembrane region" description="Helical" evidence="1">
    <location>
        <begin position="45"/>
        <end position="71"/>
    </location>
</feature>
<feature type="transmembrane region" description="Helical" evidence="1">
    <location>
        <begin position="92"/>
        <end position="114"/>
    </location>
</feature>
<feature type="transmembrane region" description="Helical" evidence="1">
    <location>
        <begin position="289"/>
        <end position="308"/>
    </location>
</feature>
<dbReference type="AlphaFoldDB" id="A0A0Q0RHC6"/>
<feature type="transmembrane region" description="Helical" evidence="1">
    <location>
        <begin position="433"/>
        <end position="452"/>
    </location>
</feature>
<gene>
    <name evidence="2" type="ORF">AOG54_04040</name>
</gene>
<feature type="transmembrane region" description="Helical" evidence="1">
    <location>
        <begin position="149"/>
        <end position="166"/>
    </location>
</feature>
<dbReference type="EMBL" id="LKBG01000226">
    <property type="protein sequence ID" value="KQB34670.1"/>
    <property type="molecule type" value="Genomic_DNA"/>
</dbReference>
<keyword evidence="3" id="KW-1185">Reference proteome</keyword>
<feature type="transmembrane region" description="Helical" evidence="1">
    <location>
        <begin position="363"/>
        <end position="387"/>
    </location>
</feature>
<reference evidence="2 3" key="1">
    <citation type="submission" date="2015-09" db="EMBL/GenBank/DDBJ databases">
        <title>Heavy metals and arsenic resistance mechanisms in polyextremophilic archaea of the family Ferroplasmaceae.</title>
        <authorList>
            <person name="Bulaev A.G."/>
            <person name="Kanygina A.V."/>
        </authorList>
    </citation>
    <scope>NUCLEOTIDE SEQUENCE [LARGE SCALE GENOMIC DNA]</scope>
    <source>
        <strain evidence="2 3">VT</strain>
    </source>
</reference>
<feature type="transmembrane region" description="Helical" evidence="1">
    <location>
        <begin position="329"/>
        <end position="351"/>
    </location>
</feature>
<proteinExistence type="predicted"/>
<evidence type="ECO:0000256" key="1">
    <source>
        <dbReference type="SAM" id="Phobius"/>
    </source>
</evidence>
<dbReference type="Proteomes" id="UP000050320">
    <property type="component" value="Unassembled WGS sequence"/>
</dbReference>
<accession>A0A0Q0RHC6</accession>
<comment type="caution">
    <text evidence="2">The sequence shown here is derived from an EMBL/GenBank/DDBJ whole genome shotgun (WGS) entry which is preliminary data.</text>
</comment>
<organism evidence="2 3">
    <name type="scientific">Acidiplasma aeolicum</name>
    <dbReference type="NCBI Taxonomy" id="507754"/>
    <lineage>
        <taxon>Archaea</taxon>
        <taxon>Methanobacteriati</taxon>
        <taxon>Thermoplasmatota</taxon>
        <taxon>Thermoplasmata</taxon>
        <taxon>Thermoplasmatales</taxon>
        <taxon>Ferroplasmaceae</taxon>
        <taxon>Acidiplasma</taxon>
    </lineage>
</organism>
<protein>
    <submittedName>
        <fullName evidence="2">Uncharacterized protein</fullName>
    </submittedName>
</protein>